<dbReference type="Proteomes" id="UP001500804">
    <property type="component" value="Unassembled WGS sequence"/>
</dbReference>
<dbReference type="Pfam" id="PF04480">
    <property type="entry name" value="DUF559"/>
    <property type="match status" value="1"/>
</dbReference>
<dbReference type="EMBL" id="BAABJO010000007">
    <property type="protein sequence ID" value="GAA5118675.1"/>
    <property type="molecule type" value="Genomic_DNA"/>
</dbReference>
<feature type="domain" description="DUF559" evidence="1">
    <location>
        <begin position="80"/>
        <end position="141"/>
    </location>
</feature>
<evidence type="ECO:0000259" key="1">
    <source>
        <dbReference type="Pfam" id="PF04480"/>
    </source>
</evidence>
<evidence type="ECO:0000313" key="3">
    <source>
        <dbReference type="Proteomes" id="UP001500804"/>
    </source>
</evidence>
<keyword evidence="3" id="KW-1185">Reference proteome</keyword>
<proteinExistence type="predicted"/>
<organism evidence="2 3">
    <name type="scientific">Pseudonocardia adelaidensis</name>
    <dbReference type="NCBI Taxonomy" id="648754"/>
    <lineage>
        <taxon>Bacteria</taxon>
        <taxon>Bacillati</taxon>
        <taxon>Actinomycetota</taxon>
        <taxon>Actinomycetes</taxon>
        <taxon>Pseudonocardiales</taxon>
        <taxon>Pseudonocardiaceae</taxon>
        <taxon>Pseudonocardia</taxon>
    </lineage>
</organism>
<dbReference type="SUPFAM" id="SSF52980">
    <property type="entry name" value="Restriction endonuclease-like"/>
    <property type="match status" value="1"/>
</dbReference>
<dbReference type="Gene3D" id="3.40.960.10">
    <property type="entry name" value="VSR Endonuclease"/>
    <property type="match status" value="1"/>
</dbReference>
<accession>A0ABP9NGH9</accession>
<evidence type="ECO:0000313" key="2">
    <source>
        <dbReference type="EMBL" id="GAA5118675.1"/>
    </source>
</evidence>
<dbReference type="InterPro" id="IPR011335">
    <property type="entry name" value="Restrct_endonuc-II-like"/>
</dbReference>
<protein>
    <recommendedName>
        <fullName evidence="1">DUF559 domain-containing protein</fullName>
    </recommendedName>
</protein>
<gene>
    <name evidence="2" type="ORF">GCM10023320_23150</name>
</gene>
<dbReference type="InterPro" id="IPR007569">
    <property type="entry name" value="DUF559"/>
</dbReference>
<reference evidence="3" key="1">
    <citation type="journal article" date="2019" name="Int. J. Syst. Evol. Microbiol.">
        <title>The Global Catalogue of Microorganisms (GCM) 10K type strain sequencing project: providing services to taxonomists for standard genome sequencing and annotation.</title>
        <authorList>
            <consortium name="The Broad Institute Genomics Platform"/>
            <consortium name="The Broad Institute Genome Sequencing Center for Infectious Disease"/>
            <person name="Wu L."/>
            <person name="Ma J."/>
        </authorList>
    </citation>
    <scope>NUCLEOTIDE SEQUENCE [LARGE SCALE GENOMIC DNA]</scope>
    <source>
        <strain evidence="3">JCM 18302</strain>
    </source>
</reference>
<sequence>MAVDAIAFACKIDLADVRRLRMLHWGARGAGHIGRVLDLCDARAESPMETRIRMALHEHGLPTPHVQFDVETDGRIRRLDLAYPAVKLAIEYDGEAHREQDRAHKDLLREAALVRLGWTILRFDASTVCRHPARIARVVEHELRRRGYVAA</sequence>
<comment type="caution">
    <text evidence="2">The sequence shown here is derived from an EMBL/GenBank/DDBJ whole genome shotgun (WGS) entry which is preliminary data.</text>
</comment>
<dbReference type="RefSeq" id="WP_345604951.1">
    <property type="nucleotide sequence ID" value="NZ_BAABJO010000007.1"/>
</dbReference>
<name>A0ABP9NGH9_9PSEU</name>